<reference evidence="1" key="2">
    <citation type="submission" date="2020-10" db="EMBL/GenBank/DDBJ databases">
        <authorList>
            <consortium name="NCBI Pathogen Detection Project"/>
        </authorList>
    </citation>
    <scope>NUCLEOTIDE SEQUENCE</scope>
    <source>
        <strain evidence="1">CAVp300</strain>
    </source>
</reference>
<comment type="caution">
    <text evidence="1">The sequence shown here is derived from an EMBL/GenBank/DDBJ whole genome shotgun (WGS) entry which is preliminary data.</text>
</comment>
<sequence length="179" mass="20269">MLYFVECSYRDPTSEGEWNEFYSREKLPALVSVTGFRSSQRFRAIKPGCPAYLAIHTVKDADVLSSEEYRHKGGGNFSRWQVWITDWQRNLYAYDASAPAVSSDEILLLSAQPSSALVAASINQATEMHAVGLARSPARRTMCVLPRECALPLIHMPDVYLYEPLTSQLQHAFEHQREV</sequence>
<evidence type="ECO:0000313" key="1">
    <source>
        <dbReference type="EMBL" id="HAT3581548.1"/>
    </source>
</evidence>
<dbReference type="RefSeq" id="WP_047370673.1">
    <property type="nucleotide sequence ID" value="NZ_CABMNU010000005.1"/>
</dbReference>
<proteinExistence type="predicted"/>
<accession>A0A8H9PM53</accession>
<organism evidence="1 2">
    <name type="scientific">Kluyvera intermedia</name>
    <name type="common">Enterobacter intermedius</name>
    <dbReference type="NCBI Taxonomy" id="61648"/>
    <lineage>
        <taxon>Bacteria</taxon>
        <taxon>Pseudomonadati</taxon>
        <taxon>Pseudomonadota</taxon>
        <taxon>Gammaproteobacteria</taxon>
        <taxon>Enterobacterales</taxon>
        <taxon>Enterobacteriaceae</taxon>
        <taxon>Kluyvera</taxon>
    </lineage>
</organism>
<dbReference type="EMBL" id="DACSUM010000011">
    <property type="protein sequence ID" value="HAT3581548.1"/>
    <property type="molecule type" value="Genomic_DNA"/>
</dbReference>
<gene>
    <name evidence="1" type="ORF">I8531_001836</name>
</gene>
<reference evidence="1" key="1">
    <citation type="journal article" date="2018" name="Genome Biol.">
        <title>SKESA: strategic k-mer extension for scrupulous assemblies.</title>
        <authorList>
            <person name="Souvorov A."/>
            <person name="Agarwala R."/>
            <person name="Lipman D.J."/>
        </authorList>
    </citation>
    <scope>NUCLEOTIDE SEQUENCE</scope>
    <source>
        <strain evidence="1">CAVp300</strain>
    </source>
</reference>
<dbReference type="AlphaFoldDB" id="A0A8H9PM53"/>
<evidence type="ECO:0000313" key="2">
    <source>
        <dbReference type="Proteomes" id="UP000867740"/>
    </source>
</evidence>
<protein>
    <submittedName>
        <fullName evidence="1">Sugar ABC transporter</fullName>
    </submittedName>
</protein>
<name>A0A8H9PM53_KLUIN</name>
<dbReference type="Proteomes" id="UP000867740">
    <property type="component" value="Unassembled WGS sequence"/>
</dbReference>